<evidence type="ECO:0000256" key="4">
    <source>
        <dbReference type="RuleBase" id="RU004203"/>
    </source>
</evidence>
<dbReference type="Proteomes" id="UP000009168">
    <property type="component" value="Unassembled WGS sequence"/>
</dbReference>
<dbReference type="InParanoid" id="I7M9B0"/>
<dbReference type="RefSeq" id="XP_001021490.1">
    <property type="nucleotide sequence ID" value="XM_001021490.3"/>
</dbReference>
<dbReference type="HOGENOM" id="CLU_035750_12_1_1"/>
<dbReference type="PROSITE" id="PS51476">
    <property type="entry name" value="PROTEASOME_BETA_2"/>
    <property type="match status" value="1"/>
</dbReference>
<comment type="subcellular location">
    <subcellularLocation>
        <location evidence="4">Cytoplasm</location>
    </subcellularLocation>
    <subcellularLocation>
        <location evidence="4">Nucleus</location>
    </subcellularLocation>
</comment>
<dbReference type="Pfam" id="PF00227">
    <property type="entry name" value="Proteasome"/>
    <property type="match status" value="1"/>
</dbReference>
<dbReference type="GO" id="GO:0010498">
    <property type="term" value="P:proteasomal protein catabolic process"/>
    <property type="evidence" value="ECO:0007669"/>
    <property type="project" value="InterPro"/>
</dbReference>
<dbReference type="MEROPS" id="T01.984"/>
<accession>I7M9B0</accession>
<keyword evidence="3 4" id="KW-0539">Nucleus</keyword>
<dbReference type="GO" id="GO:0005839">
    <property type="term" value="C:proteasome core complex"/>
    <property type="evidence" value="ECO:0007669"/>
    <property type="project" value="InterPro"/>
</dbReference>
<organism evidence="5 6">
    <name type="scientific">Tetrahymena thermophila (strain SB210)</name>
    <dbReference type="NCBI Taxonomy" id="312017"/>
    <lineage>
        <taxon>Eukaryota</taxon>
        <taxon>Sar</taxon>
        <taxon>Alveolata</taxon>
        <taxon>Ciliophora</taxon>
        <taxon>Intramacronucleata</taxon>
        <taxon>Oligohymenophorea</taxon>
        <taxon>Hymenostomatida</taxon>
        <taxon>Tetrahymenina</taxon>
        <taxon>Tetrahymenidae</taxon>
        <taxon>Tetrahymena</taxon>
    </lineage>
</organism>
<comment type="subunit">
    <text evidence="4">Component of the proteasome complex.</text>
</comment>
<dbReference type="InterPro" id="IPR035206">
    <property type="entry name" value="Proteasome_beta2"/>
</dbReference>
<keyword evidence="6" id="KW-1185">Reference proteome</keyword>
<dbReference type="InterPro" id="IPR023333">
    <property type="entry name" value="Proteasome_suB-type"/>
</dbReference>
<dbReference type="GO" id="GO:0005737">
    <property type="term" value="C:cytoplasm"/>
    <property type="evidence" value="ECO:0007669"/>
    <property type="project" value="UniProtKB-SubCell"/>
</dbReference>
<evidence type="ECO:0000313" key="5">
    <source>
        <dbReference type="EMBL" id="EAS01245.1"/>
    </source>
</evidence>
<keyword evidence="2 4" id="KW-0647">Proteasome</keyword>
<dbReference type="eggNOG" id="KOG0177">
    <property type="taxonomic scope" value="Eukaryota"/>
</dbReference>
<dbReference type="GeneID" id="7844926"/>
<dbReference type="Gene3D" id="3.60.20.10">
    <property type="entry name" value="Glutamine Phosphoribosylpyrophosphate, subunit 1, domain 1"/>
    <property type="match status" value="1"/>
</dbReference>
<evidence type="ECO:0000313" key="6">
    <source>
        <dbReference type="Proteomes" id="UP000009168"/>
    </source>
</evidence>
<dbReference type="EMBL" id="GG662603">
    <property type="protein sequence ID" value="EAS01245.1"/>
    <property type="molecule type" value="Genomic_DNA"/>
</dbReference>
<reference evidence="6" key="1">
    <citation type="journal article" date="2006" name="PLoS Biol.">
        <title>Macronuclear genome sequence of the ciliate Tetrahymena thermophila, a model eukaryote.</title>
        <authorList>
            <person name="Eisen J.A."/>
            <person name="Coyne R.S."/>
            <person name="Wu M."/>
            <person name="Wu D."/>
            <person name="Thiagarajan M."/>
            <person name="Wortman J.R."/>
            <person name="Badger J.H."/>
            <person name="Ren Q."/>
            <person name="Amedeo P."/>
            <person name="Jones K.M."/>
            <person name="Tallon L.J."/>
            <person name="Delcher A.L."/>
            <person name="Salzberg S.L."/>
            <person name="Silva J.C."/>
            <person name="Haas B.J."/>
            <person name="Majoros W.H."/>
            <person name="Farzad M."/>
            <person name="Carlton J.M."/>
            <person name="Smith R.K. Jr."/>
            <person name="Garg J."/>
            <person name="Pearlman R.E."/>
            <person name="Karrer K.M."/>
            <person name="Sun L."/>
            <person name="Manning G."/>
            <person name="Elde N.C."/>
            <person name="Turkewitz A.P."/>
            <person name="Asai D.J."/>
            <person name="Wilkes D.E."/>
            <person name="Wang Y."/>
            <person name="Cai H."/>
            <person name="Collins K."/>
            <person name="Stewart B.A."/>
            <person name="Lee S.R."/>
            <person name="Wilamowska K."/>
            <person name="Weinberg Z."/>
            <person name="Ruzzo W.L."/>
            <person name="Wloga D."/>
            <person name="Gaertig J."/>
            <person name="Frankel J."/>
            <person name="Tsao C.-C."/>
            <person name="Gorovsky M.A."/>
            <person name="Keeling P.J."/>
            <person name="Waller R.F."/>
            <person name="Patron N.J."/>
            <person name="Cherry J.M."/>
            <person name="Stover N.A."/>
            <person name="Krieger C.J."/>
            <person name="del Toro C."/>
            <person name="Ryder H.F."/>
            <person name="Williamson S.C."/>
            <person name="Barbeau R.A."/>
            <person name="Hamilton E.P."/>
            <person name="Orias E."/>
        </authorList>
    </citation>
    <scope>NUCLEOTIDE SEQUENCE [LARGE SCALE GENOMIC DNA]</scope>
    <source>
        <strain evidence="6">SB210</strain>
    </source>
</reference>
<comment type="similarity">
    <text evidence="4">Belongs to the peptidase T1B family.</text>
</comment>
<dbReference type="PANTHER" id="PTHR11599">
    <property type="entry name" value="PROTEASOME SUBUNIT ALPHA/BETA"/>
    <property type="match status" value="1"/>
</dbReference>
<evidence type="ECO:0000256" key="3">
    <source>
        <dbReference type="ARBA" id="ARBA00023242"/>
    </source>
</evidence>
<sequence length="191" mass="21426">MDSAFGLVGKDFVIVATDCSVAYSILKLKDKEDKISLLDQNKVMALSGEQAYRLQFSDYIAKNIALNKYRNGTEFNTKECAEFVRSELAYGIRNGPFMVNCLIAGFDNNQPQLYWVDYMGTLVKSVKAAHGYAAHFVLSTLDHDYKPNLTLDEGIAIIKRCINELKTRFLISQSHFIAKIVTPAGIQVLEL</sequence>
<dbReference type="InterPro" id="IPR029055">
    <property type="entry name" value="Ntn_hydrolases_N"/>
</dbReference>
<keyword evidence="1 4" id="KW-0963">Cytoplasm</keyword>
<dbReference type="SUPFAM" id="SSF56235">
    <property type="entry name" value="N-terminal nucleophile aminohydrolases (Ntn hydrolases)"/>
    <property type="match status" value="1"/>
</dbReference>
<dbReference type="KEGG" id="tet:TTHERM_00147560"/>
<dbReference type="InterPro" id="IPR001353">
    <property type="entry name" value="Proteasome_sua/b"/>
</dbReference>
<dbReference type="CDD" id="cd03758">
    <property type="entry name" value="proteasome_beta_type_2"/>
    <property type="match status" value="1"/>
</dbReference>
<dbReference type="InterPro" id="IPR050115">
    <property type="entry name" value="Proteasome_alpha"/>
</dbReference>
<name>I7M9B0_TETTS</name>
<dbReference type="OrthoDB" id="268428at2759"/>
<evidence type="ECO:0000256" key="2">
    <source>
        <dbReference type="ARBA" id="ARBA00022942"/>
    </source>
</evidence>
<comment type="function">
    <text evidence="4">Component of the proteasome, a multicatalytic proteinase complex which is characterized by its ability to cleave peptides with Arg, Phe, Tyr, Leu, and Glu adjacent to the leaving group at neutral or slightly basic pH. The proteasome has an ATP-dependent proteolytic activity.</text>
</comment>
<dbReference type="AlphaFoldDB" id="I7M9B0"/>
<dbReference type="STRING" id="312017.I7M9B0"/>
<proteinExistence type="inferred from homology"/>
<evidence type="ECO:0000256" key="1">
    <source>
        <dbReference type="ARBA" id="ARBA00022490"/>
    </source>
</evidence>
<dbReference type="OMA" id="MKRDHDK"/>
<dbReference type="GO" id="GO:0005634">
    <property type="term" value="C:nucleus"/>
    <property type="evidence" value="ECO:0007669"/>
    <property type="project" value="UniProtKB-SubCell"/>
</dbReference>
<protein>
    <recommendedName>
        <fullName evidence="4">Proteasome subunit beta</fullName>
    </recommendedName>
</protein>
<gene>
    <name evidence="5" type="ORF">TTHERM_00147560</name>
</gene>
<dbReference type="FunCoup" id="I7M9B0">
    <property type="interactions" value="344"/>
</dbReference>